<keyword evidence="4" id="KW-1185">Reference proteome</keyword>
<feature type="transmembrane region" description="Helical" evidence="1">
    <location>
        <begin position="292"/>
        <end position="314"/>
    </location>
</feature>
<evidence type="ECO:0000313" key="3">
    <source>
        <dbReference type="EMBL" id="KAL5110139.1"/>
    </source>
</evidence>
<evidence type="ECO:0000256" key="1">
    <source>
        <dbReference type="SAM" id="Phobius"/>
    </source>
</evidence>
<keyword evidence="2" id="KW-0732">Signal</keyword>
<accession>A0ABR4QL04</accession>
<keyword evidence="1" id="KW-1133">Transmembrane helix</keyword>
<dbReference type="Proteomes" id="UP001651158">
    <property type="component" value="Unassembled WGS sequence"/>
</dbReference>
<evidence type="ECO:0000313" key="4">
    <source>
        <dbReference type="Proteomes" id="UP001651158"/>
    </source>
</evidence>
<dbReference type="CDD" id="cd22823">
    <property type="entry name" value="Gal_Rha_Lectin"/>
    <property type="match status" value="1"/>
</dbReference>
<feature type="chain" id="PRO_5046148130" description="SUEL-type lectin domain-containing protein" evidence="2">
    <location>
        <begin position="19"/>
        <end position="345"/>
    </location>
</feature>
<dbReference type="Gene3D" id="2.60.120.740">
    <property type="match status" value="1"/>
</dbReference>
<reference evidence="3 4" key="1">
    <citation type="journal article" date="2022" name="Front. Cell. Infect. Microbiol.">
        <title>The Genomes of Two Strains of Taenia crassiceps the Animal Model for the Study of Human Cysticercosis.</title>
        <authorList>
            <person name="Bobes R.J."/>
            <person name="Estrada K."/>
            <person name="Rios-Valencia D.G."/>
            <person name="Calderon-Gallegos A."/>
            <person name="de la Torre P."/>
            <person name="Carrero J.C."/>
            <person name="Sanchez-Flores A."/>
            <person name="Laclette J.P."/>
        </authorList>
    </citation>
    <scope>NUCLEOTIDE SEQUENCE [LARGE SCALE GENOMIC DNA]</scope>
    <source>
        <strain evidence="3">WFUcys</strain>
    </source>
</reference>
<evidence type="ECO:0000256" key="2">
    <source>
        <dbReference type="SAM" id="SignalP"/>
    </source>
</evidence>
<dbReference type="EMBL" id="JAKROA010000002">
    <property type="protein sequence ID" value="KAL5110139.1"/>
    <property type="molecule type" value="Genomic_DNA"/>
</dbReference>
<dbReference type="InterPro" id="IPR043159">
    <property type="entry name" value="Lectin_gal-bd_sf"/>
</dbReference>
<organism evidence="3 4">
    <name type="scientific">Taenia crassiceps</name>
    <dbReference type="NCBI Taxonomy" id="6207"/>
    <lineage>
        <taxon>Eukaryota</taxon>
        <taxon>Metazoa</taxon>
        <taxon>Spiralia</taxon>
        <taxon>Lophotrochozoa</taxon>
        <taxon>Platyhelminthes</taxon>
        <taxon>Cestoda</taxon>
        <taxon>Eucestoda</taxon>
        <taxon>Cyclophyllidea</taxon>
        <taxon>Taeniidae</taxon>
        <taxon>Taenia</taxon>
    </lineage>
</organism>
<comment type="caution">
    <text evidence="3">The sequence shown here is derived from an EMBL/GenBank/DDBJ whole genome shotgun (WGS) entry which is preliminary data.</text>
</comment>
<keyword evidence="1" id="KW-0812">Transmembrane</keyword>
<feature type="transmembrane region" description="Helical" evidence="1">
    <location>
        <begin position="191"/>
        <end position="215"/>
    </location>
</feature>
<proteinExistence type="predicted"/>
<keyword evidence="1" id="KW-0472">Membrane</keyword>
<feature type="signal peptide" evidence="2">
    <location>
        <begin position="1"/>
        <end position="18"/>
    </location>
</feature>
<evidence type="ECO:0008006" key="5">
    <source>
        <dbReference type="Google" id="ProtNLM"/>
    </source>
</evidence>
<name>A0ABR4QL04_9CEST</name>
<sequence length="345" mass="39674">MLILFICCSWVAVSLCDAEIFYSEGHICRNNSACRRKLPCQLFDNVTCILDPRENCRPRFISTIDDSEVTCSEDDRLYCTNEEVVLSCPINTTLKLLMTSFVEMDSSFCLARNRDLSNRLRRHCTYSTISDDILLRIYEICEGQQNCSFQLQRLLDPACDGQAFWISGQALVLRLEHQCIEAPARPIPTSLWMPLLWILLSVAFAVATFTVIVCFDWSSWCRHTRRHLSRTHWHLSVPFCSPRMLTSSSASPFSIPLLHPPSPKMVGPLFYFDCERDLAPARPIPTSLWMPLLWILLSVAFAVATFTVIVCFDWSSWCRHTRRHLSRTHWHLSVPLLLSSDADFV</sequence>
<gene>
    <name evidence="3" type="ORF">TcWFU_003716</name>
</gene>
<protein>
    <recommendedName>
        <fullName evidence="5">SUEL-type lectin domain-containing protein</fullName>
    </recommendedName>
</protein>